<dbReference type="CDD" id="cd00096">
    <property type="entry name" value="Ig"/>
    <property type="match status" value="1"/>
</dbReference>
<dbReference type="SMART" id="SM00408">
    <property type="entry name" value="IGc2"/>
    <property type="match status" value="1"/>
</dbReference>
<proteinExistence type="predicted"/>
<dbReference type="GO" id="GO:0032589">
    <property type="term" value="C:neuron projection membrane"/>
    <property type="evidence" value="ECO:0007669"/>
    <property type="project" value="TreeGrafter"/>
</dbReference>
<evidence type="ECO:0000313" key="2">
    <source>
        <dbReference type="EMBL" id="CAL4142015.1"/>
    </source>
</evidence>
<dbReference type="Gene3D" id="2.60.40.10">
    <property type="entry name" value="Immunoglobulins"/>
    <property type="match status" value="1"/>
</dbReference>
<dbReference type="PROSITE" id="PS50835">
    <property type="entry name" value="IG_LIKE"/>
    <property type="match status" value="1"/>
</dbReference>
<keyword evidence="3" id="KW-1185">Reference proteome</keyword>
<dbReference type="EMBL" id="CAXKWB010032850">
    <property type="protein sequence ID" value="CAL4142015.1"/>
    <property type="molecule type" value="Genomic_DNA"/>
</dbReference>
<organism evidence="2 3">
    <name type="scientific">Meganyctiphanes norvegica</name>
    <name type="common">Northern krill</name>
    <name type="synonym">Thysanopoda norvegica</name>
    <dbReference type="NCBI Taxonomy" id="48144"/>
    <lineage>
        <taxon>Eukaryota</taxon>
        <taxon>Metazoa</taxon>
        <taxon>Ecdysozoa</taxon>
        <taxon>Arthropoda</taxon>
        <taxon>Crustacea</taxon>
        <taxon>Multicrustacea</taxon>
        <taxon>Malacostraca</taxon>
        <taxon>Eumalacostraca</taxon>
        <taxon>Eucarida</taxon>
        <taxon>Euphausiacea</taxon>
        <taxon>Euphausiidae</taxon>
        <taxon>Meganyctiphanes</taxon>
    </lineage>
</organism>
<dbReference type="InterPro" id="IPR003599">
    <property type="entry name" value="Ig_sub"/>
</dbReference>
<protein>
    <recommendedName>
        <fullName evidence="1">Ig-like domain-containing protein</fullName>
    </recommendedName>
</protein>
<dbReference type="InterPro" id="IPR013783">
    <property type="entry name" value="Ig-like_fold"/>
</dbReference>
<sequence length="115" mass="12568">EAVSKISGTQDMYVQLGSPVKLTCTITDLIEPPTYVFWYHDDQMINYGDKVRVANSEAGSELYIMNARLDDSGNYTCQPSNASPASVDLHIITGETPAAMQRASATDVQHRLSLA</sequence>
<reference evidence="2 3" key="1">
    <citation type="submission" date="2024-05" db="EMBL/GenBank/DDBJ databases">
        <authorList>
            <person name="Wallberg A."/>
        </authorList>
    </citation>
    <scope>NUCLEOTIDE SEQUENCE [LARGE SCALE GENOMIC DNA]</scope>
</reference>
<comment type="caution">
    <text evidence="2">The sequence shown here is derived from an EMBL/GenBank/DDBJ whole genome shotgun (WGS) entry which is preliminary data.</text>
</comment>
<feature type="non-terminal residue" evidence="2">
    <location>
        <position position="115"/>
    </location>
</feature>
<dbReference type="InterPro" id="IPR037448">
    <property type="entry name" value="Zig-8"/>
</dbReference>
<dbReference type="PANTHER" id="PTHR23279">
    <property type="entry name" value="DEFECTIVE PROBOSCIS EXTENSION RESPONSE DPR -RELATED"/>
    <property type="match status" value="1"/>
</dbReference>
<accession>A0AAV2RT78</accession>
<dbReference type="SMART" id="SM00409">
    <property type="entry name" value="IG"/>
    <property type="match status" value="1"/>
</dbReference>
<name>A0AAV2RT78_MEGNR</name>
<dbReference type="InterPro" id="IPR007110">
    <property type="entry name" value="Ig-like_dom"/>
</dbReference>
<dbReference type="InterPro" id="IPR036179">
    <property type="entry name" value="Ig-like_dom_sf"/>
</dbReference>
<evidence type="ECO:0000259" key="1">
    <source>
        <dbReference type="PROSITE" id="PS50835"/>
    </source>
</evidence>
<dbReference type="Proteomes" id="UP001497623">
    <property type="component" value="Unassembled WGS sequence"/>
</dbReference>
<dbReference type="PANTHER" id="PTHR23279:SF36">
    <property type="entry name" value="DEFECTIVE PROBOSCIS EXTENSION RESPONSE 9, ISOFORM A"/>
    <property type="match status" value="1"/>
</dbReference>
<feature type="domain" description="Ig-like" evidence="1">
    <location>
        <begin position="1"/>
        <end position="88"/>
    </location>
</feature>
<dbReference type="Pfam" id="PF07679">
    <property type="entry name" value="I-set"/>
    <property type="match status" value="1"/>
</dbReference>
<dbReference type="InterPro" id="IPR003598">
    <property type="entry name" value="Ig_sub2"/>
</dbReference>
<dbReference type="SUPFAM" id="SSF48726">
    <property type="entry name" value="Immunoglobulin"/>
    <property type="match status" value="1"/>
</dbReference>
<dbReference type="GO" id="GO:0050808">
    <property type="term" value="P:synapse organization"/>
    <property type="evidence" value="ECO:0007669"/>
    <property type="project" value="TreeGrafter"/>
</dbReference>
<evidence type="ECO:0000313" key="3">
    <source>
        <dbReference type="Proteomes" id="UP001497623"/>
    </source>
</evidence>
<feature type="non-terminal residue" evidence="2">
    <location>
        <position position="1"/>
    </location>
</feature>
<dbReference type="InterPro" id="IPR013098">
    <property type="entry name" value="Ig_I-set"/>
</dbReference>
<gene>
    <name evidence="2" type="ORF">MNOR_LOCUS28967</name>
</gene>
<dbReference type="AlphaFoldDB" id="A0AAV2RT78"/>